<dbReference type="Proteomes" id="UP000256388">
    <property type="component" value="Unassembled WGS sequence"/>
</dbReference>
<dbReference type="Pfam" id="PF20256">
    <property type="entry name" value="MoCoBD_2"/>
    <property type="match status" value="1"/>
</dbReference>
<dbReference type="InterPro" id="IPR000674">
    <property type="entry name" value="Ald_Oxase/Xan_DH_a/b"/>
</dbReference>
<dbReference type="InterPro" id="IPR037165">
    <property type="entry name" value="AldOxase/xan_DH_Mopterin-bd_sf"/>
</dbReference>
<dbReference type="PANTHER" id="PTHR11908:SF157">
    <property type="entry name" value="XANTHINE DEHYDROGENASE SUBUNIT D-RELATED"/>
    <property type="match status" value="1"/>
</dbReference>
<dbReference type="GO" id="GO:0005506">
    <property type="term" value="F:iron ion binding"/>
    <property type="evidence" value="ECO:0007669"/>
    <property type="project" value="InterPro"/>
</dbReference>
<gene>
    <name evidence="2" type="ORF">DFR64_0873</name>
</gene>
<accession>A0A347ZSZ2</accession>
<dbReference type="InterPro" id="IPR036856">
    <property type="entry name" value="Ald_Oxase/Xan_DH_a/b_sf"/>
</dbReference>
<organism evidence="2 3">
    <name type="scientific">Pelolinea submarina</name>
    <dbReference type="NCBI Taxonomy" id="913107"/>
    <lineage>
        <taxon>Bacteria</taxon>
        <taxon>Bacillati</taxon>
        <taxon>Chloroflexota</taxon>
        <taxon>Anaerolineae</taxon>
        <taxon>Anaerolineales</taxon>
        <taxon>Anaerolineaceae</taxon>
        <taxon>Pelolinea</taxon>
    </lineage>
</organism>
<dbReference type="Pfam" id="PF02738">
    <property type="entry name" value="MoCoBD_1"/>
    <property type="match status" value="1"/>
</dbReference>
<dbReference type="Pfam" id="PF01315">
    <property type="entry name" value="Ald_Xan_dh_C"/>
    <property type="match status" value="1"/>
</dbReference>
<dbReference type="SUPFAM" id="SSF56003">
    <property type="entry name" value="Molybdenum cofactor-binding domain"/>
    <property type="match status" value="1"/>
</dbReference>
<dbReference type="SMART" id="SM01008">
    <property type="entry name" value="Ald_Xan_dh_C"/>
    <property type="match status" value="1"/>
</dbReference>
<dbReference type="SUPFAM" id="SSF54665">
    <property type="entry name" value="CO dehydrogenase molybdoprotein N-domain-like"/>
    <property type="match status" value="1"/>
</dbReference>
<dbReference type="AlphaFoldDB" id="A0A347ZSZ2"/>
<feature type="domain" description="Aldehyde oxidase/xanthine dehydrogenase a/b hammerhead" evidence="1">
    <location>
        <begin position="23"/>
        <end position="129"/>
    </location>
</feature>
<evidence type="ECO:0000313" key="3">
    <source>
        <dbReference type="Proteomes" id="UP000256388"/>
    </source>
</evidence>
<dbReference type="Gene3D" id="3.90.1170.50">
    <property type="entry name" value="Aldehyde oxidase/xanthine dehydrogenase, a/b hammerhead"/>
    <property type="match status" value="1"/>
</dbReference>
<dbReference type="RefSeq" id="WP_116224150.1">
    <property type="nucleotide sequence ID" value="NZ_AP018437.1"/>
</dbReference>
<reference evidence="2 3" key="1">
    <citation type="submission" date="2018-08" db="EMBL/GenBank/DDBJ databases">
        <title>Genomic Encyclopedia of Type Strains, Phase IV (KMG-IV): sequencing the most valuable type-strain genomes for metagenomic binning, comparative biology and taxonomic classification.</title>
        <authorList>
            <person name="Goeker M."/>
        </authorList>
    </citation>
    <scope>NUCLEOTIDE SEQUENCE [LARGE SCALE GENOMIC DNA]</scope>
    <source>
        <strain evidence="2 3">DSM 23923</strain>
    </source>
</reference>
<dbReference type="GO" id="GO:0016491">
    <property type="term" value="F:oxidoreductase activity"/>
    <property type="evidence" value="ECO:0007669"/>
    <property type="project" value="InterPro"/>
</dbReference>
<dbReference type="PANTHER" id="PTHR11908">
    <property type="entry name" value="XANTHINE DEHYDROGENASE"/>
    <property type="match status" value="1"/>
</dbReference>
<dbReference type="Gene3D" id="3.30.365.10">
    <property type="entry name" value="Aldehyde oxidase/xanthine dehydrogenase, molybdopterin binding domain"/>
    <property type="match status" value="4"/>
</dbReference>
<dbReference type="OrthoDB" id="9759791at2"/>
<dbReference type="InterPro" id="IPR016208">
    <property type="entry name" value="Ald_Oxase/xanthine_DH-like"/>
</dbReference>
<name>A0A347ZSZ2_9CHLR</name>
<evidence type="ECO:0000259" key="1">
    <source>
        <dbReference type="SMART" id="SM01008"/>
    </source>
</evidence>
<evidence type="ECO:0000313" key="2">
    <source>
        <dbReference type="EMBL" id="REG11001.1"/>
    </source>
</evidence>
<comment type="caution">
    <text evidence="2">The sequence shown here is derived from an EMBL/GenBank/DDBJ whole genome shotgun (WGS) entry which is preliminary data.</text>
</comment>
<proteinExistence type="predicted"/>
<keyword evidence="3" id="KW-1185">Reference proteome</keyword>
<dbReference type="InterPro" id="IPR046867">
    <property type="entry name" value="AldOxase/xan_DH_MoCoBD2"/>
</dbReference>
<dbReference type="EMBL" id="QUMS01000001">
    <property type="protein sequence ID" value="REG11001.1"/>
    <property type="molecule type" value="Genomic_DNA"/>
</dbReference>
<protein>
    <submittedName>
        <fullName evidence="2">CO/xanthine dehydrogenase Mo-binding subunit</fullName>
    </submittedName>
</protein>
<dbReference type="InterPro" id="IPR008274">
    <property type="entry name" value="AldOxase/xan_DH_MoCoBD1"/>
</dbReference>
<sequence length="761" mass="81372">MSENLKYVGNPNSKAADGIEKILGKAKYVGDMTLPGMLYAKLLTSPVPHAKIVELDVKPALAVEGVVAAITSDDFVDHGFFGWPVKDMYVLAYQKVRYVGDPIAVVAAESEAAAAAGVAAIKLKLEELPVVSDMHKALDPDAALVPLEPQIGDGNLLVTHLVRNGDPDPILAECDIVVDESYNFQPQEHGYIETEGVFAIPEPGGTVVVFANDQSPHINRDNAAGMLGLTGEAVRVIQPPVGGSFGGKDDHVYQFTGQAAKLALITGRPVRLVLTREESLATSYKRAAAYAHLKIGMSKDGVIRAAKTEYLADSGAYASQTPLSSWRASMHLAGAYRYEAATVDTKAVYTNNGYAGAFRGFGNTQAAAASEVAVDELAAKIGMDPIAFRLKNCLRTGDKAFTGNVIQHEAGLAQCLEWVRDQSGWADKRKSLGFKANDEVLKGIGVACYFHGSGLGGEGIDYARITLTVERDHSVTLQSGLTDYGQGSRTVFTLIAAETLGVTPERIVMLRPDTDTAPETGPTVASRASIVGGNATKVTAGKLIQKLNMAAADLLGCPLEQITRHGEDFIGPNEEPVAIEEVIDHAFEMGLQMSSQGYWQIPVIHWDFEKGTGTPYYTYSFGAQVAQVEVTKATGKIQVTGVWASHDGGKIIFPKGARGQLMGGITQGLGYALTEGFTYKDGYPQKKNLKEYHLPTSLDVPEMETHFVETNLAEGPFGAKNLAEPVMIAIAPAIANAVFHATNVRCRDFPISADWLKGKLG</sequence>